<keyword evidence="2" id="KW-1185">Reference proteome</keyword>
<dbReference type="EMBL" id="CP011125">
    <property type="protein sequence ID" value="AKF08845.1"/>
    <property type="molecule type" value="Genomic_DNA"/>
</dbReference>
<evidence type="ECO:0000313" key="2">
    <source>
        <dbReference type="Proteomes" id="UP000034883"/>
    </source>
</evidence>
<reference evidence="1 2" key="1">
    <citation type="submission" date="2015-03" db="EMBL/GenBank/DDBJ databases">
        <title>Genome assembly of Sandaracinus amylolyticus DSM 53668.</title>
        <authorList>
            <person name="Sharma G."/>
            <person name="Subramanian S."/>
        </authorList>
    </citation>
    <scope>NUCLEOTIDE SEQUENCE [LARGE SCALE GENOMIC DNA]</scope>
    <source>
        <strain evidence="1 2">DSM 53668</strain>
    </source>
</reference>
<sequence>MRLWRGRVAVTAERVTTALRSRAFLAANEHELHEGIESALRYDGVEFEREVRLDARSRVDFLTDDGVAIEVKVDGAVGEVARQLERYARSPRVTSVVLVTTRARHLTLRSFATMADKPLAVVWLGGVA</sequence>
<dbReference type="Proteomes" id="UP000034883">
    <property type="component" value="Chromosome"/>
</dbReference>
<evidence type="ECO:0008006" key="3">
    <source>
        <dbReference type="Google" id="ProtNLM"/>
    </source>
</evidence>
<evidence type="ECO:0000313" key="1">
    <source>
        <dbReference type="EMBL" id="AKF08845.1"/>
    </source>
</evidence>
<proteinExistence type="predicted"/>
<accession>A0A0F6YK34</accession>
<organism evidence="1 2">
    <name type="scientific">Sandaracinus amylolyticus</name>
    <dbReference type="NCBI Taxonomy" id="927083"/>
    <lineage>
        <taxon>Bacteria</taxon>
        <taxon>Pseudomonadati</taxon>
        <taxon>Myxococcota</taxon>
        <taxon>Polyangia</taxon>
        <taxon>Polyangiales</taxon>
        <taxon>Sandaracinaceae</taxon>
        <taxon>Sandaracinus</taxon>
    </lineage>
</organism>
<dbReference type="KEGG" id="samy:DB32_005994"/>
<name>A0A0F6YK34_9BACT</name>
<dbReference type="STRING" id="927083.DB32_005994"/>
<gene>
    <name evidence="1" type="ORF">DB32_005994</name>
</gene>
<dbReference type="AlphaFoldDB" id="A0A0F6YK34"/>
<protein>
    <recommendedName>
        <fullName evidence="3">DUF4143 domain-containing protein</fullName>
    </recommendedName>
</protein>